<accession>A0A5C3QIX4</accession>
<keyword evidence="3" id="KW-1185">Reference proteome</keyword>
<gene>
    <name evidence="2" type="ORF">BDV98DRAFT_585123</name>
</gene>
<sequence length="443" mass="49064">MKQKGEFWPRVRSFQNELALVPILQAPSQTYALQEHNVRLELELVLAQTFSTGQEARHIVLKRIQSRATDARGHRPRSLGIVQYFETGVLVAHLNASDWPQSELDLLNIPAEWVYTLGAFLNRRIGVWPRCILFEDPWTTLCGGDNVFIVFLDVEWLRVRLYHNPPLLVGDRMKKAREECWSRMEGALTSESMNMPLRTPIHQPLVTAPPPKLSPLSSCPQSDLSRSFQTKPPSPIASGSTAGFPTNWASSPTISETIASTSPSRSNKPVPSIGQLQPSDHDEVGVSTSLSLPGSSIKKPNLAKTWRTNPTLRTRVPTKEEEAWFLTNRCPSNHSANSDSAKRATPELNNSNPVLPATEFYLRPSVQEEEARFSPSMMQRVKNGWTVPPVGTTGGDKSHSSDEVVDGEESNSSDIGGDGFEEDDVPLAEVLANRTTMILALKA</sequence>
<feature type="region of interest" description="Disordered" evidence="1">
    <location>
        <begin position="201"/>
        <end position="314"/>
    </location>
</feature>
<protein>
    <submittedName>
        <fullName evidence="2">Uncharacterized protein</fullName>
    </submittedName>
</protein>
<feature type="compositionally biased region" description="Polar residues" evidence="1">
    <location>
        <begin position="223"/>
        <end position="278"/>
    </location>
</feature>
<feature type="region of interest" description="Disordered" evidence="1">
    <location>
        <begin position="330"/>
        <end position="352"/>
    </location>
</feature>
<dbReference type="AlphaFoldDB" id="A0A5C3QIX4"/>
<dbReference type="Proteomes" id="UP000305067">
    <property type="component" value="Unassembled WGS sequence"/>
</dbReference>
<proteinExistence type="predicted"/>
<name>A0A5C3QIX4_9AGAR</name>
<evidence type="ECO:0000313" key="2">
    <source>
        <dbReference type="EMBL" id="TFK98263.1"/>
    </source>
</evidence>
<evidence type="ECO:0000313" key="3">
    <source>
        <dbReference type="Proteomes" id="UP000305067"/>
    </source>
</evidence>
<dbReference type="EMBL" id="ML178841">
    <property type="protein sequence ID" value="TFK98263.1"/>
    <property type="molecule type" value="Genomic_DNA"/>
</dbReference>
<reference evidence="2 3" key="1">
    <citation type="journal article" date="2019" name="Nat. Ecol. Evol.">
        <title>Megaphylogeny resolves global patterns of mushroom evolution.</title>
        <authorList>
            <person name="Varga T."/>
            <person name="Krizsan K."/>
            <person name="Foldi C."/>
            <person name="Dima B."/>
            <person name="Sanchez-Garcia M."/>
            <person name="Sanchez-Ramirez S."/>
            <person name="Szollosi G.J."/>
            <person name="Szarkandi J.G."/>
            <person name="Papp V."/>
            <person name="Albert L."/>
            <person name="Andreopoulos W."/>
            <person name="Angelini C."/>
            <person name="Antonin V."/>
            <person name="Barry K.W."/>
            <person name="Bougher N.L."/>
            <person name="Buchanan P."/>
            <person name="Buyck B."/>
            <person name="Bense V."/>
            <person name="Catcheside P."/>
            <person name="Chovatia M."/>
            <person name="Cooper J."/>
            <person name="Damon W."/>
            <person name="Desjardin D."/>
            <person name="Finy P."/>
            <person name="Geml J."/>
            <person name="Haridas S."/>
            <person name="Hughes K."/>
            <person name="Justo A."/>
            <person name="Karasinski D."/>
            <person name="Kautmanova I."/>
            <person name="Kiss B."/>
            <person name="Kocsube S."/>
            <person name="Kotiranta H."/>
            <person name="LaButti K.M."/>
            <person name="Lechner B.E."/>
            <person name="Liimatainen K."/>
            <person name="Lipzen A."/>
            <person name="Lukacs Z."/>
            <person name="Mihaltcheva S."/>
            <person name="Morgado L.N."/>
            <person name="Niskanen T."/>
            <person name="Noordeloos M.E."/>
            <person name="Ohm R.A."/>
            <person name="Ortiz-Santana B."/>
            <person name="Ovrebo C."/>
            <person name="Racz N."/>
            <person name="Riley R."/>
            <person name="Savchenko A."/>
            <person name="Shiryaev A."/>
            <person name="Soop K."/>
            <person name="Spirin V."/>
            <person name="Szebenyi C."/>
            <person name="Tomsovsky M."/>
            <person name="Tulloss R.E."/>
            <person name="Uehling J."/>
            <person name="Grigoriev I.V."/>
            <person name="Vagvolgyi C."/>
            <person name="Papp T."/>
            <person name="Martin F.M."/>
            <person name="Miettinen O."/>
            <person name="Hibbett D.S."/>
            <person name="Nagy L.G."/>
        </authorList>
    </citation>
    <scope>NUCLEOTIDE SEQUENCE [LARGE SCALE GENOMIC DNA]</scope>
    <source>
        <strain evidence="2 3">CBS 309.79</strain>
    </source>
</reference>
<feature type="region of interest" description="Disordered" evidence="1">
    <location>
        <begin position="382"/>
        <end position="422"/>
    </location>
</feature>
<evidence type="ECO:0000256" key="1">
    <source>
        <dbReference type="SAM" id="MobiDB-lite"/>
    </source>
</evidence>
<organism evidence="2 3">
    <name type="scientific">Pterulicium gracile</name>
    <dbReference type="NCBI Taxonomy" id="1884261"/>
    <lineage>
        <taxon>Eukaryota</taxon>
        <taxon>Fungi</taxon>
        <taxon>Dikarya</taxon>
        <taxon>Basidiomycota</taxon>
        <taxon>Agaricomycotina</taxon>
        <taxon>Agaricomycetes</taxon>
        <taxon>Agaricomycetidae</taxon>
        <taxon>Agaricales</taxon>
        <taxon>Pleurotineae</taxon>
        <taxon>Pterulaceae</taxon>
        <taxon>Pterulicium</taxon>
    </lineage>
</organism>
<feature type="compositionally biased region" description="Polar residues" evidence="1">
    <location>
        <begin position="330"/>
        <end position="339"/>
    </location>
</feature>